<proteinExistence type="predicted"/>
<dbReference type="InterPro" id="IPR036047">
    <property type="entry name" value="F-box-like_dom_sf"/>
</dbReference>
<protein>
    <submittedName>
        <fullName evidence="2">Uncharacterized protein</fullName>
    </submittedName>
</protein>
<dbReference type="SUPFAM" id="SSF81383">
    <property type="entry name" value="F-box domain"/>
    <property type="match status" value="1"/>
</dbReference>
<dbReference type="SUPFAM" id="SSF52047">
    <property type="entry name" value="RNI-like"/>
    <property type="match status" value="1"/>
</dbReference>
<dbReference type="Gene3D" id="1.20.1280.50">
    <property type="match status" value="1"/>
</dbReference>
<dbReference type="OrthoDB" id="2269034at2759"/>
<keyword evidence="3" id="KW-1185">Reference proteome</keyword>
<evidence type="ECO:0000256" key="1">
    <source>
        <dbReference type="SAM" id="MobiDB-lite"/>
    </source>
</evidence>
<name>S7QAJ5_GLOTA</name>
<feature type="region of interest" description="Disordered" evidence="1">
    <location>
        <begin position="466"/>
        <end position="485"/>
    </location>
</feature>
<sequence length="485" mass="54529">MADDLGARNPAYCLPYELLLEVWKHARSQGFVSEKGRTWIPTAFTVSQVCKWWRRAAITTPDLWREIRFLSNAQTPKIVEMIKLQLDRSDGRSLDIAGRLWCSGPAASAIFQREKEVAHQLLSLLSRYALQWDSFSIVVEGASALRDCDTMLALIDNLVCCVDAPHLEHLQIECSGYQGQRYGAVSRCRHLRLEEGLWNVSHLHLRSASVDLQETPLARLTTLDIGCLPPDLRFLLSDFGEILTRASSLCSLCFTGPCLQGGSLGYGPIHMPCLRSLTFNECSSDLDDDGFMFELHCLISAPNLVSLVLGGLQYTALRDFLRSTGGGIRPKYPALARLCLRNVETFNLVIPSAQMQLELCAELARRFPTIEHLELENKSCFLLSSLVADTQRNPYLFLFPHLCKLSWLPLRAGDSDSIKKYMTARASAGKPLTSLRLQDSRFVRVSKSDIEWFEKRVQLELSSHIQDPDPYEWPGQVSPPAQALQ</sequence>
<evidence type="ECO:0000313" key="2">
    <source>
        <dbReference type="EMBL" id="EPQ56403.1"/>
    </source>
</evidence>
<dbReference type="GeneID" id="19301718"/>
<gene>
    <name evidence="2" type="ORF">GLOTRDRAFT_128348</name>
</gene>
<dbReference type="AlphaFoldDB" id="S7QAJ5"/>
<accession>S7QAJ5</accession>
<reference evidence="2 3" key="1">
    <citation type="journal article" date="2012" name="Science">
        <title>The Paleozoic origin of enzymatic lignin decomposition reconstructed from 31 fungal genomes.</title>
        <authorList>
            <person name="Floudas D."/>
            <person name="Binder M."/>
            <person name="Riley R."/>
            <person name="Barry K."/>
            <person name="Blanchette R.A."/>
            <person name="Henrissat B."/>
            <person name="Martinez A.T."/>
            <person name="Otillar R."/>
            <person name="Spatafora J.W."/>
            <person name="Yadav J.S."/>
            <person name="Aerts A."/>
            <person name="Benoit I."/>
            <person name="Boyd A."/>
            <person name="Carlson A."/>
            <person name="Copeland A."/>
            <person name="Coutinho P.M."/>
            <person name="de Vries R.P."/>
            <person name="Ferreira P."/>
            <person name="Findley K."/>
            <person name="Foster B."/>
            <person name="Gaskell J."/>
            <person name="Glotzer D."/>
            <person name="Gorecki P."/>
            <person name="Heitman J."/>
            <person name="Hesse C."/>
            <person name="Hori C."/>
            <person name="Igarashi K."/>
            <person name="Jurgens J.A."/>
            <person name="Kallen N."/>
            <person name="Kersten P."/>
            <person name="Kohler A."/>
            <person name="Kuees U."/>
            <person name="Kumar T.K.A."/>
            <person name="Kuo A."/>
            <person name="LaButti K."/>
            <person name="Larrondo L.F."/>
            <person name="Lindquist E."/>
            <person name="Ling A."/>
            <person name="Lombard V."/>
            <person name="Lucas S."/>
            <person name="Lundell T."/>
            <person name="Martin R."/>
            <person name="McLaughlin D.J."/>
            <person name="Morgenstern I."/>
            <person name="Morin E."/>
            <person name="Murat C."/>
            <person name="Nagy L.G."/>
            <person name="Nolan M."/>
            <person name="Ohm R.A."/>
            <person name="Patyshakuliyeva A."/>
            <person name="Rokas A."/>
            <person name="Ruiz-Duenas F.J."/>
            <person name="Sabat G."/>
            <person name="Salamov A."/>
            <person name="Samejima M."/>
            <person name="Schmutz J."/>
            <person name="Slot J.C."/>
            <person name="St John F."/>
            <person name="Stenlid J."/>
            <person name="Sun H."/>
            <person name="Sun S."/>
            <person name="Syed K."/>
            <person name="Tsang A."/>
            <person name="Wiebenga A."/>
            <person name="Young D."/>
            <person name="Pisabarro A."/>
            <person name="Eastwood D.C."/>
            <person name="Martin F."/>
            <person name="Cullen D."/>
            <person name="Grigoriev I.V."/>
            <person name="Hibbett D.S."/>
        </authorList>
    </citation>
    <scope>NUCLEOTIDE SEQUENCE [LARGE SCALE GENOMIC DNA]</scope>
    <source>
        <strain evidence="2 3">ATCC 11539</strain>
    </source>
</reference>
<dbReference type="KEGG" id="gtr:GLOTRDRAFT_128348"/>
<dbReference type="OMA" id="LLMSHIC"/>
<organism evidence="2 3">
    <name type="scientific">Gloeophyllum trabeum (strain ATCC 11539 / FP-39264 / Madison 617)</name>
    <name type="common">Brown rot fungus</name>
    <dbReference type="NCBI Taxonomy" id="670483"/>
    <lineage>
        <taxon>Eukaryota</taxon>
        <taxon>Fungi</taxon>
        <taxon>Dikarya</taxon>
        <taxon>Basidiomycota</taxon>
        <taxon>Agaricomycotina</taxon>
        <taxon>Agaricomycetes</taxon>
        <taxon>Gloeophyllales</taxon>
        <taxon>Gloeophyllaceae</taxon>
        <taxon>Gloeophyllum</taxon>
    </lineage>
</organism>
<dbReference type="Proteomes" id="UP000030669">
    <property type="component" value="Unassembled WGS sequence"/>
</dbReference>
<dbReference type="HOGENOM" id="CLU_020999_3_1_1"/>
<evidence type="ECO:0000313" key="3">
    <source>
        <dbReference type="Proteomes" id="UP000030669"/>
    </source>
</evidence>
<dbReference type="RefSeq" id="XP_007865140.1">
    <property type="nucleotide sequence ID" value="XM_007866949.1"/>
</dbReference>
<dbReference type="EMBL" id="KB469300">
    <property type="protein sequence ID" value="EPQ56403.1"/>
    <property type="molecule type" value="Genomic_DNA"/>
</dbReference>